<keyword evidence="2" id="KW-0812">Transmembrane</keyword>
<proteinExistence type="predicted"/>
<reference evidence="3 4" key="1">
    <citation type="submission" date="2023-07" db="EMBL/GenBank/DDBJ databases">
        <title>Sorghum-associated microbial communities from plants grown in Nebraska, USA.</title>
        <authorList>
            <person name="Schachtman D."/>
        </authorList>
    </citation>
    <scope>NUCLEOTIDE SEQUENCE [LARGE SCALE GENOMIC DNA]</scope>
    <source>
        <strain evidence="3 4">BE167</strain>
    </source>
</reference>
<comment type="caution">
    <text evidence="3">The sequence shown here is derived from an EMBL/GenBank/DDBJ whole genome shotgun (WGS) entry which is preliminary data.</text>
</comment>
<keyword evidence="2" id="KW-1133">Transmembrane helix</keyword>
<accession>A0ABU1UG15</accession>
<name>A0ABU1UG15_9MICC</name>
<organism evidence="3 4">
    <name type="scientific">Arthrobacter ginsengisoli</name>
    <dbReference type="NCBI Taxonomy" id="1356565"/>
    <lineage>
        <taxon>Bacteria</taxon>
        <taxon>Bacillati</taxon>
        <taxon>Actinomycetota</taxon>
        <taxon>Actinomycetes</taxon>
        <taxon>Micrococcales</taxon>
        <taxon>Micrococcaceae</taxon>
        <taxon>Arthrobacter</taxon>
    </lineage>
</organism>
<dbReference type="Proteomes" id="UP001252243">
    <property type="component" value="Unassembled WGS sequence"/>
</dbReference>
<feature type="transmembrane region" description="Helical" evidence="2">
    <location>
        <begin position="117"/>
        <end position="142"/>
    </location>
</feature>
<feature type="compositionally biased region" description="Low complexity" evidence="1">
    <location>
        <begin position="23"/>
        <end position="35"/>
    </location>
</feature>
<feature type="transmembrane region" description="Helical" evidence="2">
    <location>
        <begin position="42"/>
        <end position="59"/>
    </location>
</feature>
<gene>
    <name evidence="3" type="ORF">J2X01_003377</name>
</gene>
<feature type="transmembrane region" description="Helical" evidence="2">
    <location>
        <begin position="87"/>
        <end position="105"/>
    </location>
</feature>
<evidence type="ECO:0000256" key="1">
    <source>
        <dbReference type="SAM" id="MobiDB-lite"/>
    </source>
</evidence>
<evidence type="ECO:0000313" key="3">
    <source>
        <dbReference type="EMBL" id="MDR7084070.1"/>
    </source>
</evidence>
<feature type="transmembrane region" description="Helical" evidence="2">
    <location>
        <begin position="162"/>
        <end position="181"/>
    </location>
</feature>
<keyword evidence="4" id="KW-1185">Reference proteome</keyword>
<sequence>MTQPAPNGPFQQDAPPAGPPVPGTARTPPVPGTARTPPWRKAAVIVAAGVPVGVLWWLLAPSGMNLLSGNPELRSGGNTEGWLPRDLVLAGLFLLAGCICGAVASGSKHGGPSGRDVLRTVGAGALGALAAWGTGVVCGLWWGTPAEAAAGASTAFSLRSFAVLAIWPGAAALAIFLNTVFTTPQPGSPDMPVPK</sequence>
<evidence type="ECO:0000256" key="2">
    <source>
        <dbReference type="SAM" id="Phobius"/>
    </source>
</evidence>
<evidence type="ECO:0000313" key="4">
    <source>
        <dbReference type="Proteomes" id="UP001252243"/>
    </source>
</evidence>
<keyword evidence="2" id="KW-0472">Membrane</keyword>
<feature type="region of interest" description="Disordered" evidence="1">
    <location>
        <begin position="1"/>
        <end position="35"/>
    </location>
</feature>
<protein>
    <recommendedName>
        <fullName evidence="5">DUF2567 domain-containing protein</fullName>
    </recommendedName>
</protein>
<dbReference type="RefSeq" id="WP_310059879.1">
    <property type="nucleotide sequence ID" value="NZ_JAVDVQ010000017.1"/>
</dbReference>
<evidence type="ECO:0008006" key="5">
    <source>
        <dbReference type="Google" id="ProtNLM"/>
    </source>
</evidence>
<dbReference type="EMBL" id="JAVDVQ010000017">
    <property type="protein sequence ID" value="MDR7084070.1"/>
    <property type="molecule type" value="Genomic_DNA"/>
</dbReference>